<keyword evidence="11" id="KW-1185">Reference proteome</keyword>
<dbReference type="Pfam" id="PF01270">
    <property type="entry name" value="Glyco_hydro_8"/>
    <property type="match status" value="1"/>
</dbReference>
<comment type="catalytic activity">
    <reaction evidence="1">
        <text>Endohydrolysis of (1-&gt;4)-beta-D-glucosidic linkages in cellulose, lichenin and cereal beta-D-glucans.</text>
        <dbReference type="EC" id="3.2.1.4"/>
    </reaction>
</comment>
<dbReference type="EC" id="3.2.1.4" evidence="3"/>
<gene>
    <name evidence="8" type="primary">celC</name>
    <name evidence="8" type="ORF">GCM10007884_50870</name>
    <name evidence="9" type="ORF">GGR33_003996</name>
</gene>
<reference evidence="11" key="2">
    <citation type="journal article" date="2019" name="Int. J. Syst. Evol. Microbiol.">
        <title>The Global Catalogue of Microorganisms (GCM) 10K type strain sequencing project: providing services to taxonomists for standard genome sequencing and annotation.</title>
        <authorList>
            <consortium name="The Broad Institute Genomics Platform"/>
            <consortium name="The Broad Institute Genome Sequencing Center for Infectious Disease"/>
            <person name="Wu L."/>
            <person name="Ma J."/>
        </authorList>
    </citation>
    <scope>NUCLEOTIDE SEQUENCE [LARGE SCALE GENOMIC DNA]</scope>
    <source>
        <strain evidence="11">NBRC 107710</strain>
    </source>
</reference>
<dbReference type="Gene3D" id="1.50.10.10">
    <property type="match status" value="1"/>
</dbReference>
<keyword evidence="4 9" id="KW-0378">Hydrolase</keyword>
<dbReference type="PRINTS" id="PR00735">
    <property type="entry name" value="GLHYDRLASE8"/>
</dbReference>
<reference evidence="9 10" key="3">
    <citation type="submission" date="2020-08" db="EMBL/GenBank/DDBJ databases">
        <title>Genomic Encyclopedia of Type Strains, Phase IV (KMG-IV): sequencing the most valuable type-strain genomes for metagenomic binning, comparative biology and taxonomic classification.</title>
        <authorList>
            <person name="Goeker M."/>
        </authorList>
    </citation>
    <scope>NUCLEOTIDE SEQUENCE [LARGE SCALE GENOMIC DNA]</scope>
    <source>
        <strain evidence="9 10">DSM 24105</strain>
    </source>
</reference>
<dbReference type="InterPro" id="IPR012341">
    <property type="entry name" value="6hp_glycosidase-like_sf"/>
</dbReference>
<protein>
    <recommendedName>
        <fullName evidence="3">cellulase</fullName>
        <ecNumber evidence="3">3.2.1.4</ecNumber>
    </recommendedName>
</protein>
<keyword evidence="6 9" id="KW-0326">Glycosidase</keyword>
<evidence type="ECO:0000256" key="1">
    <source>
        <dbReference type="ARBA" id="ARBA00000966"/>
    </source>
</evidence>
<keyword evidence="7" id="KW-0119">Carbohydrate metabolism</keyword>
<name>A0A7W6F8F7_9HYPH</name>
<dbReference type="EMBL" id="BSPG01000080">
    <property type="protein sequence ID" value="GLS47085.1"/>
    <property type="molecule type" value="Genomic_DNA"/>
</dbReference>
<evidence type="ECO:0000256" key="5">
    <source>
        <dbReference type="ARBA" id="ARBA00023001"/>
    </source>
</evidence>
<dbReference type="EMBL" id="JACIDN010000007">
    <property type="protein sequence ID" value="MBB3904477.1"/>
    <property type="molecule type" value="Genomic_DNA"/>
</dbReference>
<reference evidence="8" key="4">
    <citation type="submission" date="2023-01" db="EMBL/GenBank/DDBJ databases">
        <title>Draft genome sequence of Methylobacterium brachythecii strain NBRC 107710.</title>
        <authorList>
            <person name="Sun Q."/>
            <person name="Mori K."/>
        </authorList>
    </citation>
    <scope>NUCLEOTIDE SEQUENCE</scope>
    <source>
        <strain evidence="8">NBRC 107710</strain>
    </source>
</reference>
<comment type="caution">
    <text evidence="9">The sequence shown here is derived from an EMBL/GenBank/DDBJ whole genome shotgun (WGS) entry which is preliminary data.</text>
</comment>
<dbReference type="SUPFAM" id="SSF48208">
    <property type="entry name" value="Six-hairpin glycosidases"/>
    <property type="match status" value="1"/>
</dbReference>
<evidence type="ECO:0000256" key="7">
    <source>
        <dbReference type="ARBA" id="ARBA00023326"/>
    </source>
</evidence>
<dbReference type="GO" id="GO:0008810">
    <property type="term" value="F:cellulase activity"/>
    <property type="evidence" value="ECO:0007669"/>
    <property type="project" value="UniProtKB-EC"/>
</dbReference>
<dbReference type="InterPro" id="IPR008928">
    <property type="entry name" value="6-hairpin_glycosidase_sf"/>
</dbReference>
<evidence type="ECO:0000256" key="3">
    <source>
        <dbReference type="ARBA" id="ARBA00012601"/>
    </source>
</evidence>
<accession>A0A7W6F8F7</accession>
<keyword evidence="5" id="KW-0136">Cellulose degradation</keyword>
<evidence type="ECO:0000256" key="4">
    <source>
        <dbReference type="ARBA" id="ARBA00022801"/>
    </source>
</evidence>
<dbReference type="GO" id="GO:0030245">
    <property type="term" value="P:cellulose catabolic process"/>
    <property type="evidence" value="ECO:0007669"/>
    <property type="project" value="UniProtKB-KW"/>
</dbReference>
<dbReference type="AlphaFoldDB" id="A0A7W6F8F7"/>
<evidence type="ECO:0000313" key="11">
    <source>
        <dbReference type="Proteomes" id="UP001156881"/>
    </source>
</evidence>
<evidence type="ECO:0000313" key="9">
    <source>
        <dbReference type="EMBL" id="MBB3904477.1"/>
    </source>
</evidence>
<evidence type="ECO:0000313" key="10">
    <source>
        <dbReference type="Proteomes" id="UP000517759"/>
    </source>
</evidence>
<comment type="similarity">
    <text evidence="2">Belongs to the glycosyl hydrolase 8 (cellulase D) family.</text>
</comment>
<keyword evidence="7" id="KW-0624">Polysaccharide degradation</keyword>
<evidence type="ECO:0000313" key="8">
    <source>
        <dbReference type="EMBL" id="GLS47085.1"/>
    </source>
</evidence>
<dbReference type="Proteomes" id="UP000517759">
    <property type="component" value="Unassembled WGS sequence"/>
</dbReference>
<reference evidence="8" key="1">
    <citation type="journal article" date="2014" name="Int. J. Syst. Evol. Microbiol.">
        <title>Complete genome of a new Firmicutes species belonging to the dominant human colonic microbiota ('Ruminococcus bicirculans') reveals two chromosomes and a selective capacity to utilize plant glucans.</title>
        <authorList>
            <consortium name="NISC Comparative Sequencing Program"/>
            <person name="Wegmann U."/>
            <person name="Louis P."/>
            <person name="Goesmann A."/>
            <person name="Henrissat B."/>
            <person name="Duncan S.H."/>
            <person name="Flint H.J."/>
        </authorList>
    </citation>
    <scope>NUCLEOTIDE SEQUENCE</scope>
    <source>
        <strain evidence="8">NBRC 107710</strain>
    </source>
</reference>
<evidence type="ECO:0000256" key="6">
    <source>
        <dbReference type="ARBA" id="ARBA00023295"/>
    </source>
</evidence>
<proteinExistence type="inferred from homology"/>
<dbReference type="InterPro" id="IPR002037">
    <property type="entry name" value="Glyco_hydro_8"/>
</dbReference>
<evidence type="ECO:0000256" key="2">
    <source>
        <dbReference type="ARBA" id="ARBA00009209"/>
    </source>
</evidence>
<dbReference type="Proteomes" id="UP001156881">
    <property type="component" value="Unassembled WGS sequence"/>
</dbReference>
<organism evidence="9 10">
    <name type="scientific">Methylobacterium brachythecii</name>
    <dbReference type="NCBI Taxonomy" id="1176177"/>
    <lineage>
        <taxon>Bacteria</taxon>
        <taxon>Pseudomonadati</taxon>
        <taxon>Pseudomonadota</taxon>
        <taxon>Alphaproteobacteria</taxon>
        <taxon>Hyphomicrobiales</taxon>
        <taxon>Methylobacteriaceae</taxon>
        <taxon>Methylobacterium</taxon>
    </lineage>
</organism>
<sequence length="380" mass="40580">MNPSSCPADRRALPRPMLIAAIRLAAVIALALLALGGTVRAQTGSIPLAGSLADPQAWAAYKARFVTEQGRVVDTGNGGISHSEGQGYGMLLAVAAGDRAAFERIWTWTRANLMVRDDQLIAWRWEPEKRPAVADMNDASDGDLLVAWALAEASEAWHDPSHKAAGRRIAVELGRKLILPRAAHGPLLLPAVSGFSAEDRGDGPVVNLSYWIFPAFDRVTLLAPEFDWAGLGRSGRRLIAAARFGQARLPVEWVSLSGEAPRPAEGFPPHFAYNALRIPLYLAMAGVSDPELYAPFLSLWGTPAAGSLGLVDTASGRITERLAETGYTAIPALAACVSQGTPFPAALRTVRASSEHYYPVTLHLLALAALKSRFPACAPR</sequence>